<accession>A0AAV2RW00</accession>
<sequence>MRKSYITELSPDELIFVKTNYAIWMVVVLRWFMYIFMSLPVLVTFLRPFFLKTFKPKYLLNQPIFFNKLMQINSLWTLDVKFQVPNCKINLPHDRLKKKS</sequence>
<proteinExistence type="predicted"/>
<feature type="transmembrane region" description="Helical" evidence="1">
    <location>
        <begin position="21"/>
        <end position="46"/>
    </location>
</feature>
<comment type="caution">
    <text evidence="2">The sequence shown here is derived from an EMBL/GenBank/DDBJ whole genome shotgun (WGS) entry which is preliminary data.</text>
</comment>
<dbReference type="Proteomes" id="UP001497623">
    <property type="component" value="Unassembled WGS sequence"/>
</dbReference>
<name>A0AAV2RW00_MEGNR</name>
<protein>
    <recommendedName>
        <fullName evidence="4">ATP synthase F0 subunit 8</fullName>
    </recommendedName>
</protein>
<gene>
    <name evidence="2" type="ORF">MNOR_LOCUS29221</name>
</gene>
<dbReference type="AlphaFoldDB" id="A0AAV2RW00"/>
<evidence type="ECO:0000256" key="1">
    <source>
        <dbReference type="SAM" id="Phobius"/>
    </source>
</evidence>
<evidence type="ECO:0000313" key="3">
    <source>
        <dbReference type="Proteomes" id="UP001497623"/>
    </source>
</evidence>
<keyword evidence="1" id="KW-0812">Transmembrane</keyword>
<keyword evidence="1" id="KW-1133">Transmembrane helix</keyword>
<organism evidence="2 3">
    <name type="scientific">Meganyctiphanes norvegica</name>
    <name type="common">Northern krill</name>
    <name type="synonym">Thysanopoda norvegica</name>
    <dbReference type="NCBI Taxonomy" id="48144"/>
    <lineage>
        <taxon>Eukaryota</taxon>
        <taxon>Metazoa</taxon>
        <taxon>Ecdysozoa</taxon>
        <taxon>Arthropoda</taxon>
        <taxon>Crustacea</taxon>
        <taxon>Multicrustacea</taxon>
        <taxon>Malacostraca</taxon>
        <taxon>Eumalacostraca</taxon>
        <taxon>Eucarida</taxon>
        <taxon>Euphausiacea</taxon>
        <taxon>Euphausiidae</taxon>
        <taxon>Meganyctiphanes</taxon>
    </lineage>
</organism>
<dbReference type="EMBL" id="CAXKWB010033456">
    <property type="protein sequence ID" value="CAL4142942.1"/>
    <property type="molecule type" value="Genomic_DNA"/>
</dbReference>
<evidence type="ECO:0008006" key="4">
    <source>
        <dbReference type="Google" id="ProtNLM"/>
    </source>
</evidence>
<keyword evidence="1" id="KW-0472">Membrane</keyword>
<evidence type="ECO:0000313" key="2">
    <source>
        <dbReference type="EMBL" id="CAL4142942.1"/>
    </source>
</evidence>
<reference evidence="2 3" key="1">
    <citation type="submission" date="2024-05" db="EMBL/GenBank/DDBJ databases">
        <authorList>
            <person name="Wallberg A."/>
        </authorList>
    </citation>
    <scope>NUCLEOTIDE SEQUENCE [LARGE SCALE GENOMIC DNA]</scope>
</reference>
<keyword evidence="3" id="KW-1185">Reference proteome</keyword>